<dbReference type="SUPFAM" id="SSF53448">
    <property type="entry name" value="Nucleotide-diphospho-sugar transferases"/>
    <property type="match status" value="1"/>
</dbReference>
<dbReference type="EMBL" id="JBHLYQ010000219">
    <property type="protein sequence ID" value="MFC0083012.1"/>
    <property type="molecule type" value="Genomic_DNA"/>
</dbReference>
<name>A0ABV6C7N6_9ACTN</name>
<feature type="non-terminal residue" evidence="2">
    <location>
        <position position="54"/>
    </location>
</feature>
<comment type="caution">
    <text evidence="2">The sequence shown here is derived from an EMBL/GenBank/DDBJ whole genome shotgun (WGS) entry which is preliminary data.</text>
</comment>
<accession>A0ABV6C7N6</accession>
<dbReference type="GO" id="GO:0016740">
    <property type="term" value="F:transferase activity"/>
    <property type="evidence" value="ECO:0007669"/>
    <property type="project" value="UniProtKB-KW"/>
</dbReference>
<keyword evidence="2" id="KW-0808">Transferase</keyword>
<dbReference type="Gene3D" id="3.90.550.10">
    <property type="entry name" value="Spore Coat Polysaccharide Biosynthesis Protein SpsA, Chain A"/>
    <property type="match status" value="1"/>
</dbReference>
<dbReference type="InterPro" id="IPR025877">
    <property type="entry name" value="MobA-like_NTP_Trfase"/>
</dbReference>
<dbReference type="RefSeq" id="WP_377790736.1">
    <property type="nucleotide sequence ID" value="NZ_JBHLYQ010000219.1"/>
</dbReference>
<reference evidence="2 3" key="1">
    <citation type="submission" date="2024-09" db="EMBL/GenBank/DDBJ databases">
        <authorList>
            <person name="Sun Q."/>
            <person name="Mori K."/>
        </authorList>
    </citation>
    <scope>NUCLEOTIDE SEQUENCE [LARGE SCALE GENOMIC DNA]</scope>
    <source>
        <strain evidence="2 3">JCM 15389</strain>
    </source>
</reference>
<dbReference type="Pfam" id="PF12804">
    <property type="entry name" value="NTP_transf_3"/>
    <property type="match status" value="1"/>
</dbReference>
<sequence length="54" mass="5513">MWGVVVAGGQGQRFGGPKQFAELAGRPLVAWAVEACRSVCEGVVLVVPAGSAED</sequence>
<dbReference type="Proteomes" id="UP001589788">
    <property type="component" value="Unassembled WGS sequence"/>
</dbReference>
<gene>
    <name evidence="2" type="ORF">ACFFRE_12830</name>
</gene>
<evidence type="ECO:0000313" key="2">
    <source>
        <dbReference type="EMBL" id="MFC0083012.1"/>
    </source>
</evidence>
<feature type="domain" description="MobA-like NTP transferase" evidence="1">
    <location>
        <begin position="3"/>
        <end position="50"/>
    </location>
</feature>
<keyword evidence="3" id="KW-1185">Reference proteome</keyword>
<protein>
    <submittedName>
        <fullName evidence="2">NTP transferase domain-containing protein</fullName>
    </submittedName>
</protein>
<evidence type="ECO:0000259" key="1">
    <source>
        <dbReference type="Pfam" id="PF12804"/>
    </source>
</evidence>
<organism evidence="2 3">
    <name type="scientific">Aciditerrimonas ferrireducens</name>
    <dbReference type="NCBI Taxonomy" id="667306"/>
    <lineage>
        <taxon>Bacteria</taxon>
        <taxon>Bacillati</taxon>
        <taxon>Actinomycetota</taxon>
        <taxon>Acidimicrobiia</taxon>
        <taxon>Acidimicrobiales</taxon>
        <taxon>Acidimicrobiaceae</taxon>
        <taxon>Aciditerrimonas</taxon>
    </lineage>
</organism>
<dbReference type="InterPro" id="IPR029044">
    <property type="entry name" value="Nucleotide-diphossugar_trans"/>
</dbReference>
<evidence type="ECO:0000313" key="3">
    <source>
        <dbReference type="Proteomes" id="UP001589788"/>
    </source>
</evidence>
<proteinExistence type="predicted"/>